<organism evidence="4 5">
    <name type="scientific">Acidiluteibacter ferrifornacis</name>
    <dbReference type="NCBI Taxonomy" id="2692424"/>
    <lineage>
        <taxon>Bacteria</taxon>
        <taxon>Pseudomonadati</taxon>
        <taxon>Bacteroidota</taxon>
        <taxon>Flavobacteriia</taxon>
        <taxon>Flavobacteriales</taxon>
        <taxon>Cryomorphaceae</taxon>
        <taxon>Acidiluteibacter</taxon>
    </lineage>
</organism>
<dbReference type="RefSeq" id="WP_160631001.1">
    <property type="nucleotide sequence ID" value="NZ_WWNE01000003.1"/>
</dbReference>
<dbReference type="AlphaFoldDB" id="A0A6N9NFH6"/>
<feature type="signal peptide" evidence="2">
    <location>
        <begin position="1"/>
        <end position="19"/>
    </location>
</feature>
<gene>
    <name evidence="4" type="ORF">GQN54_00795</name>
</gene>
<reference evidence="4 5" key="1">
    <citation type="submission" date="2019-12" db="EMBL/GenBank/DDBJ databases">
        <authorList>
            <person name="Zhao J."/>
        </authorList>
    </citation>
    <scope>NUCLEOTIDE SEQUENCE [LARGE SCALE GENOMIC DNA]</scope>
    <source>
        <strain evidence="4 5">S-15</strain>
    </source>
</reference>
<dbReference type="InterPro" id="IPR026444">
    <property type="entry name" value="Secre_tail"/>
</dbReference>
<dbReference type="InterPro" id="IPR021615">
    <property type="entry name" value="Omp28"/>
</dbReference>
<evidence type="ECO:0000256" key="1">
    <source>
        <dbReference type="ARBA" id="ARBA00022729"/>
    </source>
</evidence>
<proteinExistence type="predicted"/>
<dbReference type="Pfam" id="PF11551">
    <property type="entry name" value="Omp28"/>
    <property type="match status" value="1"/>
</dbReference>
<evidence type="ECO:0000313" key="5">
    <source>
        <dbReference type="Proteomes" id="UP000470771"/>
    </source>
</evidence>
<evidence type="ECO:0000256" key="2">
    <source>
        <dbReference type="SAM" id="SignalP"/>
    </source>
</evidence>
<accession>A0A6N9NFH6</accession>
<comment type="caution">
    <text evidence="4">The sequence shown here is derived from an EMBL/GenBank/DDBJ whole genome shotgun (WGS) entry which is preliminary data.</text>
</comment>
<dbReference type="InterPro" id="IPR013783">
    <property type="entry name" value="Ig-like_fold"/>
</dbReference>
<name>A0A6N9NFH6_9FLAO</name>
<protein>
    <submittedName>
        <fullName evidence="4">Omp28-related outer membrane protein</fullName>
    </submittedName>
</protein>
<dbReference type="Gene3D" id="2.60.40.10">
    <property type="entry name" value="Immunoglobulins"/>
    <property type="match status" value="1"/>
</dbReference>
<feature type="domain" description="Secretion system C-terminal sorting" evidence="3">
    <location>
        <begin position="618"/>
        <end position="694"/>
    </location>
</feature>
<feature type="chain" id="PRO_5026674970" evidence="2">
    <location>
        <begin position="20"/>
        <end position="697"/>
    </location>
</feature>
<dbReference type="Pfam" id="PF18962">
    <property type="entry name" value="Por_Secre_tail"/>
    <property type="match status" value="1"/>
</dbReference>
<keyword evidence="1 2" id="KW-0732">Signal</keyword>
<evidence type="ECO:0000259" key="3">
    <source>
        <dbReference type="Pfam" id="PF18962"/>
    </source>
</evidence>
<evidence type="ECO:0000313" key="4">
    <source>
        <dbReference type="EMBL" id="NBG64633.1"/>
    </source>
</evidence>
<dbReference type="NCBIfam" id="TIGR04183">
    <property type="entry name" value="Por_Secre_tail"/>
    <property type="match status" value="1"/>
</dbReference>
<dbReference type="EMBL" id="WWNE01000003">
    <property type="protein sequence ID" value="NBG64633.1"/>
    <property type="molecule type" value="Genomic_DNA"/>
</dbReference>
<dbReference type="Proteomes" id="UP000470771">
    <property type="component" value="Unassembled WGS sequence"/>
</dbReference>
<sequence length="697" mass="73915">MKKIITACALLLTASMGYSQYYQQSYISINKNPLGLNTDVEQTSGVLVPQGWTAIQATSSTPVWSPNQTLPFAFNFNNSAVTNYKVSTTGVLTFDVASTVAAPSDANVAIPSSLIPDKSVMAWGLNGNGSNDAIITKTFGTAPYRQHWVMFSSYSAIGGTGWAYWAIMMEETTDRLFVVDMRNYNTPLSLTVGVQVDGTTATSLAASPNVAGVNTNGGSADGPDDNTYYEFGYGTQPSVDVELSTVALPALVANGSNTTLTGSIINSGSSALTSYDIKYSVNGGTTVSQSFTAQNVLPGTASNFTLSPAYNATTPGNLNFVFWVEASSDARNYNDTINTSTAVSTGGSGAKKVLLEEFTTAPCQFCPDGEVVVGQILATTPEAIAVGIHAGFGTDAMTIPAHSAYAAAFTTGAPTAAIDRKIFSGETRVGHSRGAWAANVNAQKTLLTPIDINLGGNVTGTNTIDLHVDVQVKDAISNWQDANLTIFVVEDSVVGTGSGYNQVNYYHTQAGHPYTGAGNPIIGYPHRHVVRDVPTGTWGDATFLSSAPVVNTNVTKTYSLNLNPAWDKSKMEFVVFMNYYDASTGENAREVINVNHIKYDQLVVGVEENDLAISALRIHPNPTSGNLNVNFELEQSENVTIEVLDLLGKSISVQNFGTLVSGAQKLNMDLSDLNSGIYFVKINAGNKVSTQKVNVLK</sequence>
<keyword evidence="5" id="KW-1185">Reference proteome</keyword>